<feature type="domain" description="RZ-type" evidence="8">
    <location>
        <begin position="143"/>
        <end position="191"/>
    </location>
</feature>
<evidence type="ECO:0000256" key="2">
    <source>
        <dbReference type="ARBA" id="ARBA00022490"/>
    </source>
</evidence>
<dbReference type="Proteomes" id="UP001151516">
    <property type="component" value="Unassembled WGS sequence"/>
</dbReference>
<feature type="compositionally biased region" description="Basic residues" evidence="7">
    <location>
        <begin position="36"/>
        <end position="55"/>
    </location>
</feature>
<dbReference type="GO" id="GO:0002376">
    <property type="term" value="P:immune system process"/>
    <property type="evidence" value="ECO:0007669"/>
    <property type="project" value="UniProtKB-KW"/>
</dbReference>
<dbReference type="PROSITE" id="PS51981">
    <property type="entry name" value="ZF_RZ"/>
    <property type="match status" value="1"/>
</dbReference>
<keyword evidence="3" id="KW-0479">Metal-binding</keyword>
<name>A0A9W8L523_9FUNG</name>
<evidence type="ECO:0000256" key="4">
    <source>
        <dbReference type="ARBA" id="ARBA00022771"/>
    </source>
</evidence>
<dbReference type="GO" id="GO:0005737">
    <property type="term" value="C:cytoplasm"/>
    <property type="evidence" value="ECO:0007669"/>
    <property type="project" value="UniProtKB-SubCell"/>
</dbReference>
<comment type="subcellular location">
    <subcellularLocation>
        <location evidence="1">Cytoplasm</location>
    </subcellularLocation>
</comment>
<organism evidence="9 10">
    <name type="scientific">Coemansia spiralis</name>
    <dbReference type="NCBI Taxonomy" id="417178"/>
    <lineage>
        <taxon>Eukaryota</taxon>
        <taxon>Fungi</taxon>
        <taxon>Fungi incertae sedis</taxon>
        <taxon>Zoopagomycota</taxon>
        <taxon>Kickxellomycotina</taxon>
        <taxon>Kickxellomycetes</taxon>
        <taxon>Kickxellales</taxon>
        <taxon>Kickxellaceae</taxon>
        <taxon>Coemansia</taxon>
    </lineage>
</organism>
<evidence type="ECO:0000259" key="8">
    <source>
        <dbReference type="PROSITE" id="PS51981"/>
    </source>
</evidence>
<keyword evidence="4" id="KW-0863">Zinc-finger</keyword>
<keyword evidence="5" id="KW-0862">Zinc</keyword>
<protein>
    <recommendedName>
        <fullName evidence="8">RZ-type domain-containing protein</fullName>
    </recommendedName>
</protein>
<dbReference type="AlphaFoldDB" id="A0A9W8L523"/>
<reference evidence="9" key="1">
    <citation type="submission" date="2022-07" db="EMBL/GenBank/DDBJ databases">
        <title>Phylogenomic reconstructions and comparative analyses of Kickxellomycotina fungi.</title>
        <authorList>
            <person name="Reynolds N.K."/>
            <person name="Stajich J.E."/>
            <person name="Barry K."/>
            <person name="Grigoriev I.V."/>
            <person name="Crous P."/>
            <person name="Smith M.E."/>
        </authorList>
    </citation>
    <scope>NUCLEOTIDE SEQUENCE</scope>
    <source>
        <strain evidence="9">CBS 109367</strain>
    </source>
</reference>
<evidence type="ECO:0000256" key="6">
    <source>
        <dbReference type="ARBA" id="ARBA00022859"/>
    </source>
</evidence>
<feature type="region of interest" description="Disordered" evidence="7">
    <location>
        <begin position="1"/>
        <end position="58"/>
    </location>
</feature>
<dbReference type="EMBL" id="JANBTX010000061">
    <property type="protein sequence ID" value="KAJ2687835.1"/>
    <property type="molecule type" value="Genomic_DNA"/>
</dbReference>
<accession>A0A9W8L523</accession>
<keyword evidence="2" id="KW-0963">Cytoplasm</keyword>
<dbReference type="Pfam" id="PF20173">
    <property type="entry name" value="ZnF_RZ-type"/>
    <property type="match status" value="1"/>
</dbReference>
<sequence>MITRAKARSDKKDTFSSALQPSSARETKPNTIPKQISKHKAKTKAKSVSKSKPKLKAPAADMRLFGKAPEKEVIESAARKAAENHMHLNIHKFTPTINQAVRISVAQALDEAIPKIVQQVVREIETKQASPSTANQRVTHQAITAGEVRSVKAAVPSVCWLKCPQGHQYAVGECGRPAVQGKCIECKAKLY</sequence>
<evidence type="ECO:0000256" key="3">
    <source>
        <dbReference type="ARBA" id="ARBA00022723"/>
    </source>
</evidence>
<evidence type="ECO:0000313" key="10">
    <source>
        <dbReference type="Proteomes" id="UP001151516"/>
    </source>
</evidence>
<dbReference type="InterPro" id="IPR046439">
    <property type="entry name" value="ZF_RZ_dom"/>
</dbReference>
<gene>
    <name evidence="9" type="ORF">IWW39_002649</name>
</gene>
<keyword evidence="6" id="KW-0391">Immunity</keyword>
<keyword evidence="10" id="KW-1185">Reference proteome</keyword>
<evidence type="ECO:0000256" key="1">
    <source>
        <dbReference type="ARBA" id="ARBA00004496"/>
    </source>
</evidence>
<evidence type="ECO:0000256" key="5">
    <source>
        <dbReference type="ARBA" id="ARBA00022833"/>
    </source>
</evidence>
<dbReference type="OrthoDB" id="2423195at2759"/>
<evidence type="ECO:0000313" key="9">
    <source>
        <dbReference type="EMBL" id="KAJ2687835.1"/>
    </source>
</evidence>
<proteinExistence type="predicted"/>
<feature type="compositionally biased region" description="Polar residues" evidence="7">
    <location>
        <begin position="15"/>
        <end position="33"/>
    </location>
</feature>
<dbReference type="GO" id="GO:0008270">
    <property type="term" value="F:zinc ion binding"/>
    <property type="evidence" value="ECO:0007669"/>
    <property type="project" value="UniProtKB-KW"/>
</dbReference>
<comment type="caution">
    <text evidence="9">The sequence shown here is derived from an EMBL/GenBank/DDBJ whole genome shotgun (WGS) entry which is preliminary data.</text>
</comment>
<evidence type="ECO:0000256" key="7">
    <source>
        <dbReference type="SAM" id="MobiDB-lite"/>
    </source>
</evidence>